<feature type="transmembrane region" description="Helical" evidence="1">
    <location>
        <begin position="20"/>
        <end position="43"/>
    </location>
</feature>
<dbReference type="Proteomes" id="UP001596016">
    <property type="component" value="Unassembled WGS sequence"/>
</dbReference>
<name>A0ABW0GXF4_9HYPH</name>
<evidence type="ECO:0000313" key="3">
    <source>
        <dbReference type="Proteomes" id="UP001596016"/>
    </source>
</evidence>
<organism evidence="2 3">
    <name type="scientific">Aquamicrobium segne</name>
    <dbReference type="NCBI Taxonomy" id="469547"/>
    <lineage>
        <taxon>Bacteria</taxon>
        <taxon>Pseudomonadati</taxon>
        <taxon>Pseudomonadota</taxon>
        <taxon>Alphaproteobacteria</taxon>
        <taxon>Hyphomicrobiales</taxon>
        <taxon>Phyllobacteriaceae</taxon>
        <taxon>Aquamicrobium</taxon>
    </lineage>
</organism>
<keyword evidence="1" id="KW-1133">Transmembrane helix</keyword>
<accession>A0ABW0GXF4</accession>
<sequence length="66" mass="7234">MSQNDKKPDARPDRRGWETLTCLARIGVLFAPAFVGLLALAILSGRQPQTISPQGIDLFMTGSIHR</sequence>
<gene>
    <name evidence="2" type="ORF">ACFPLB_10245</name>
</gene>
<dbReference type="RefSeq" id="WP_378229270.1">
    <property type="nucleotide sequence ID" value="NZ_JBHSLL010000029.1"/>
</dbReference>
<reference evidence="3" key="1">
    <citation type="journal article" date="2019" name="Int. J. Syst. Evol. Microbiol.">
        <title>The Global Catalogue of Microorganisms (GCM) 10K type strain sequencing project: providing services to taxonomists for standard genome sequencing and annotation.</title>
        <authorList>
            <consortium name="The Broad Institute Genomics Platform"/>
            <consortium name="The Broad Institute Genome Sequencing Center for Infectious Disease"/>
            <person name="Wu L."/>
            <person name="Ma J."/>
        </authorList>
    </citation>
    <scope>NUCLEOTIDE SEQUENCE [LARGE SCALE GENOMIC DNA]</scope>
    <source>
        <strain evidence="3">CGMCC 4.1415</strain>
    </source>
</reference>
<evidence type="ECO:0000313" key="2">
    <source>
        <dbReference type="EMBL" id="MFC5386346.1"/>
    </source>
</evidence>
<evidence type="ECO:0000256" key="1">
    <source>
        <dbReference type="SAM" id="Phobius"/>
    </source>
</evidence>
<keyword evidence="3" id="KW-1185">Reference proteome</keyword>
<protein>
    <submittedName>
        <fullName evidence="2">Uncharacterized protein</fullName>
    </submittedName>
</protein>
<comment type="caution">
    <text evidence="2">The sequence shown here is derived from an EMBL/GenBank/DDBJ whole genome shotgun (WGS) entry which is preliminary data.</text>
</comment>
<keyword evidence="1" id="KW-0812">Transmembrane</keyword>
<dbReference type="EMBL" id="JBHSLL010000029">
    <property type="protein sequence ID" value="MFC5386346.1"/>
    <property type="molecule type" value="Genomic_DNA"/>
</dbReference>
<proteinExistence type="predicted"/>
<keyword evidence="1" id="KW-0472">Membrane</keyword>